<dbReference type="KEGG" id="mgo:AFA91_06445"/>
<evidence type="ECO:0000259" key="1">
    <source>
        <dbReference type="Pfam" id="PF00108"/>
    </source>
</evidence>
<dbReference type="Pfam" id="PF22691">
    <property type="entry name" value="Thiolase_C_1"/>
    <property type="match status" value="1"/>
</dbReference>
<dbReference type="PANTHER" id="PTHR42870:SF1">
    <property type="entry name" value="NON-SPECIFIC LIPID-TRANSFER PROTEIN-LIKE 2"/>
    <property type="match status" value="1"/>
</dbReference>
<organism evidence="3 4">
    <name type="scientific">Mycolicibacterium goodii</name>
    <name type="common">Mycobacterium goodii</name>
    <dbReference type="NCBI Taxonomy" id="134601"/>
    <lineage>
        <taxon>Bacteria</taxon>
        <taxon>Bacillati</taxon>
        <taxon>Actinomycetota</taxon>
        <taxon>Actinomycetes</taxon>
        <taxon>Mycobacteriales</taxon>
        <taxon>Mycobacteriaceae</taxon>
        <taxon>Mycolicibacterium</taxon>
    </lineage>
</organism>
<dbReference type="Proteomes" id="UP000062255">
    <property type="component" value="Chromosome"/>
</dbReference>
<feature type="domain" description="Thiolase C-terminal" evidence="2">
    <location>
        <begin position="256"/>
        <end position="373"/>
    </location>
</feature>
<dbReference type="PIRSF" id="PIRSF000429">
    <property type="entry name" value="Ac-CoA_Ac_transf"/>
    <property type="match status" value="1"/>
</dbReference>
<dbReference type="InterPro" id="IPR020616">
    <property type="entry name" value="Thiolase_N"/>
</dbReference>
<reference evidence="3 4" key="1">
    <citation type="submission" date="2015-07" db="EMBL/GenBank/DDBJ databases">
        <title>Complete genome sequence of Mycobacterium goodii X7B, a facultative thermophilic biodesulfurizing bacterium.</title>
        <authorList>
            <person name="Yu B."/>
            <person name="Li F."/>
            <person name="Xu P."/>
        </authorList>
    </citation>
    <scope>NUCLEOTIDE SEQUENCE [LARGE SCALE GENOMIC DNA]</scope>
    <source>
        <strain evidence="3 4">X7B</strain>
    </source>
</reference>
<dbReference type="PANTHER" id="PTHR42870">
    <property type="entry name" value="ACETYL-COA C-ACETYLTRANSFERASE"/>
    <property type="match status" value="1"/>
</dbReference>
<dbReference type="Gene3D" id="3.40.47.10">
    <property type="match status" value="1"/>
</dbReference>
<dbReference type="GO" id="GO:0016747">
    <property type="term" value="F:acyltransferase activity, transferring groups other than amino-acyl groups"/>
    <property type="evidence" value="ECO:0007669"/>
    <property type="project" value="InterPro"/>
</dbReference>
<dbReference type="InterPro" id="IPR016039">
    <property type="entry name" value="Thiolase-like"/>
</dbReference>
<accession>A0A0K0X2C6</accession>
<evidence type="ECO:0000259" key="2">
    <source>
        <dbReference type="Pfam" id="PF22691"/>
    </source>
</evidence>
<dbReference type="OrthoDB" id="9785768at2"/>
<dbReference type="CDD" id="cd00829">
    <property type="entry name" value="SCP-x_thiolase"/>
    <property type="match status" value="1"/>
</dbReference>
<evidence type="ECO:0000313" key="4">
    <source>
        <dbReference type="Proteomes" id="UP000062255"/>
    </source>
</evidence>
<dbReference type="EMBL" id="CP012150">
    <property type="protein sequence ID" value="AKS31574.1"/>
    <property type="molecule type" value="Genomic_DNA"/>
</dbReference>
<dbReference type="AlphaFoldDB" id="A0A0K0X2C6"/>
<evidence type="ECO:0000313" key="3">
    <source>
        <dbReference type="EMBL" id="AKS31574.1"/>
    </source>
</evidence>
<dbReference type="RefSeq" id="WP_049743987.1">
    <property type="nucleotide sequence ID" value="NZ_CP012150.1"/>
</dbReference>
<dbReference type="InterPro" id="IPR055140">
    <property type="entry name" value="Thiolase_C_2"/>
</dbReference>
<dbReference type="Pfam" id="PF00108">
    <property type="entry name" value="Thiolase_N"/>
    <property type="match status" value="1"/>
</dbReference>
<dbReference type="InterPro" id="IPR002155">
    <property type="entry name" value="Thiolase"/>
</dbReference>
<sequence length="390" mass="40847">MTRNLLAQTAVYVVGIGMYGYRRPSDISYVTMGTTAIREALSDAGIKWADVESMFVGSGKIGMAAAPTLARYLGRTGIPVVQVESASASGSVAFRQAVLDVASGRCDVSVAVGVDKAEFPPDAVSKAGVRGLVDGRIEFHTMFALKTEHWLRERSLVAADLAPVAVKNHRNGALNPYAQRRKARTVDEVLAPPYISGSLTRLQCTPVGEGSAAVVVASADALRRLDIDPQRCVQVRASVHQTQPSFEDAVGTEEQAVTRAAAREAYEACGIGPGEVDIVELHDAFAVEEPMYLEAMGICAEGRALSDLADGALDLGGRVAVSPSGGLLAMGHPVGPTGVGQVCESVRQLRGEAGPRQHPDARTALVHMVGVGGVCAVHILQNATSTGVRP</sequence>
<protein>
    <submittedName>
        <fullName evidence="3">Thiolase</fullName>
    </submittedName>
</protein>
<dbReference type="SUPFAM" id="SSF53901">
    <property type="entry name" value="Thiolase-like"/>
    <property type="match status" value="2"/>
</dbReference>
<feature type="domain" description="Thiolase N-terminal" evidence="1">
    <location>
        <begin position="25"/>
        <end position="180"/>
    </location>
</feature>
<name>A0A0K0X2C6_MYCGD</name>
<proteinExistence type="predicted"/>
<dbReference type="STRING" id="134601.AFA91_06445"/>
<gene>
    <name evidence="3" type="ORF">AFA91_06445</name>
</gene>
<dbReference type="PATRIC" id="fig|134601.6.peg.1340"/>